<dbReference type="Proteomes" id="UP000887566">
    <property type="component" value="Unplaced"/>
</dbReference>
<keyword evidence="1" id="KW-1185">Reference proteome</keyword>
<organism evidence="1 2">
    <name type="scientific">Plectus sambesii</name>
    <dbReference type="NCBI Taxonomy" id="2011161"/>
    <lineage>
        <taxon>Eukaryota</taxon>
        <taxon>Metazoa</taxon>
        <taxon>Ecdysozoa</taxon>
        <taxon>Nematoda</taxon>
        <taxon>Chromadorea</taxon>
        <taxon>Plectida</taxon>
        <taxon>Plectina</taxon>
        <taxon>Plectoidea</taxon>
        <taxon>Plectidae</taxon>
        <taxon>Plectus</taxon>
    </lineage>
</organism>
<dbReference type="AlphaFoldDB" id="A0A914VJ91"/>
<sequence>MLSNSDISRIATALANEKKRVDTNSSFRLQVHLLSSGCLSSFRVTRFSQKSVPLVASNGTTQTERQLLYSELITKVHDTALADSLIPPTDRASTAEGSKANLPQSLSKWAEQFHVPLLAVSSEGVEEY</sequence>
<evidence type="ECO:0000313" key="1">
    <source>
        <dbReference type="Proteomes" id="UP000887566"/>
    </source>
</evidence>
<protein>
    <submittedName>
        <fullName evidence="2">Uncharacterized protein</fullName>
    </submittedName>
</protein>
<accession>A0A914VJ91</accession>
<proteinExistence type="predicted"/>
<evidence type="ECO:0000313" key="2">
    <source>
        <dbReference type="WBParaSite" id="PSAMB.scaffold21025size664.g38191.t1"/>
    </source>
</evidence>
<dbReference type="WBParaSite" id="PSAMB.scaffold21025size664.g38191.t1">
    <property type="protein sequence ID" value="PSAMB.scaffold21025size664.g38191.t1"/>
    <property type="gene ID" value="PSAMB.scaffold21025size664.g38191"/>
</dbReference>
<name>A0A914VJ91_9BILA</name>
<reference evidence="2" key="1">
    <citation type="submission" date="2022-11" db="UniProtKB">
        <authorList>
            <consortium name="WormBaseParasite"/>
        </authorList>
    </citation>
    <scope>IDENTIFICATION</scope>
</reference>